<organism evidence="2 3">
    <name type="scientific">Cinchona calisaya</name>
    <dbReference type="NCBI Taxonomy" id="153742"/>
    <lineage>
        <taxon>Eukaryota</taxon>
        <taxon>Viridiplantae</taxon>
        <taxon>Streptophyta</taxon>
        <taxon>Embryophyta</taxon>
        <taxon>Tracheophyta</taxon>
        <taxon>Spermatophyta</taxon>
        <taxon>Magnoliopsida</taxon>
        <taxon>eudicotyledons</taxon>
        <taxon>Gunneridae</taxon>
        <taxon>Pentapetalae</taxon>
        <taxon>asterids</taxon>
        <taxon>lamiids</taxon>
        <taxon>Gentianales</taxon>
        <taxon>Rubiaceae</taxon>
        <taxon>Cinchonoideae</taxon>
        <taxon>Cinchoneae</taxon>
        <taxon>Cinchona</taxon>
    </lineage>
</organism>
<keyword evidence="3" id="KW-1185">Reference proteome</keyword>
<protein>
    <submittedName>
        <fullName evidence="2">Uncharacterized protein</fullName>
    </submittedName>
</protein>
<reference evidence="2 3" key="1">
    <citation type="submission" date="2024-11" db="EMBL/GenBank/DDBJ databases">
        <title>A near-complete genome assembly of Cinchona calisaya.</title>
        <authorList>
            <person name="Lian D.C."/>
            <person name="Zhao X.W."/>
            <person name="Wei L."/>
        </authorList>
    </citation>
    <scope>NUCLEOTIDE SEQUENCE [LARGE SCALE GENOMIC DNA]</scope>
    <source>
        <tissue evidence="2">Nenye</tissue>
    </source>
</reference>
<accession>A0ABD2ZAD9</accession>
<keyword evidence="1" id="KW-0472">Membrane</keyword>
<evidence type="ECO:0000313" key="2">
    <source>
        <dbReference type="EMBL" id="KAL3516418.1"/>
    </source>
</evidence>
<name>A0ABD2ZAD9_9GENT</name>
<dbReference type="EMBL" id="JBJUIK010000010">
    <property type="protein sequence ID" value="KAL3516418.1"/>
    <property type="molecule type" value="Genomic_DNA"/>
</dbReference>
<proteinExistence type="predicted"/>
<feature type="transmembrane region" description="Helical" evidence="1">
    <location>
        <begin position="37"/>
        <end position="58"/>
    </location>
</feature>
<comment type="caution">
    <text evidence="2">The sequence shown here is derived from an EMBL/GenBank/DDBJ whole genome shotgun (WGS) entry which is preliminary data.</text>
</comment>
<dbReference type="Proteomes" id="UP001630127">
    <property type="component" value="Unassembled WGS sequence"/>
</dbReference>
<evidence type="ECO:0000256" key="1">
    <source>
        <dbReference type="SAM" id="Phobius"/>
    </source>
</evidence>
<gene>
    <name evidence="2" type="ORF">ACH5RR_023320</name>
</gene>
<evidence type="ECO:0000313" key="3">
    <source>
        <dbReference type="Proteomes" id="UP001630127"/>
    </source>
</evidence>
<sequence>MGFANGVNSLAIGKEAAADGGAVFGGRRRNRAYEAWLGLWVVEYWVASWGFVFIAEIFRISSSEFLYMGEDLIEMMKKFDLSEKEASGVTLDFKDVEDGLKGCKKSLIRKIIGKKMVNKTGIRNFALSTWRRLKLFQVVELGIAFFSFFLRKNLTFKEYYQRGLT</sequence>
<keyword evidence="1" id="KW-1133">Transmembrane helix</keyword>
<keyword evidence="1" id="KW-0812">Transmembrane</keyword>
<dbReference type="AlphaFoldDB" id="A0ABD2ZAD9"/>